<evidence type="ECO:0000313" key="4">
    <source>
        <dbReference type="EMBL" id="PSN62797.1"/>
    </source>
</evidence>
<feature type="domain" description="DUF7708" evidence="3">
    <location>
        <begin position="325"/>
        <end position="464"/>
    </location>
</feature>
<dbReference type="EMBL" id="KZ678141">
    <property type="protein sequence ID" value="PSN62797.1"/>
    <property type="molecule type" value="Genomic_DNA"/>
</dbReference>
<protein>
    <submittedName>
        <fullName evidence="4">Uncharacterized protein</fullName>
    </submittedName>
</protein>
<feature type="compositionally biased region" description="Basic and acidic residues" evidence="1">
    <location>
        <begin position="496"/>
        <end position="507"/>
    </location>
</feature>
<dbReference type="InterPro" id="IPR056125">
    <property type="entry name" value="DUF7708"/>
</dbReference>
<dbReference type="Pfam" id="PF17111">
    <property type="entry name" value="PigL_N"/>
    <property type="match status" value="1"/>
</dbReference>
<feature type="region of interest" description="Disordered" evidence="1">
    <location>
        <begin position="488"/>
        <end position="531"/>
    </location>
</feature>
<evidence type="ECO:0000259" key="2">
    <source>
        <dbReference type="Pfam" id="PF17111"/>
    </source>
</evidence>
<name>A0A2T2NBJ2_CORCC</name>
<accession>A0A2T2NBJ2</accession>
<proteinExistence type="predicted"/>
<dbReference type="InterPro" id="IPR031348">
    <property type="entry name" value="PigL_N"/>
</dbReference>
<evidence type="ECO:0000313" key="5">
    <source>
        <dbReference type="Proteomes" id="UP000240883"/>
    </source>
</evidence>
<organism evidence="4 5">
    <name type="scientific">Corynespora cassiicola Philippines</name>
    <dbReference type="NCBI Taxonomy" id="1448308"/>
    <lineage>
        <taxon>Eukaryota</taxon>
        <taxon>Fungi</taxon>
        <taxon>Dikarya</taxon>
        <taxon>Ascomycota</taxon>
        <taxon>Pezizomycotina</taxon>
        <taxon>Dothideomycetes</taxon>
        <taxon>Pleosporomycetidae</taxon>
        <taxon>Pleosporales</taxon>
        <taxon>Corynesporascaceae</taxon>
        <taxon>Corynespora</taxon>
    </lineage>
</organism>
<dbReference type="AlphaFoldDB" id="A0A2T2NBJ2"/>
<dbReference type="Proteomes" id="UP000240883">
    <property type="component" value="Unassembled WGS sequence"/>
</dbReference>
<dbReference type="OrthoDB" id="19923at2759"/>
<keyword evidence="5" id="KW-1185">Reference proteome</keyword>
<sequence>MTDPLSVAGSVAGLIALGGSTSKMFYQFFRSIHDAPANARELASGLFSLNIVLGQVQEVLLNPDFVQQSEDREAEALGECLTRCTTLLTAIEKKVTRSGLTENQQKIIKKAWSSVRWSFSEDEMSEYRQQAEEEKASLAIVLNAFTAEYRRMTMGLLGEVRQLTALAEEQGEMIRKQHRMIQDVHVILQFRGEMALQDRPDQTKRLEYSAFTASEAYSGNSLANLLGSSNSMLNLRIGDLQDDSVSAVWEPDPATRMPIRRVHSRLSFERPDMQNFEQLRNSFGMKSSPHKPRSSSTALSRLEDVSKISQILETTRKQTSNTGMSKLYRKYMSALEVLSSAAPSSDMISVFGSSLRLIVQASQTANEFDGFMEDLRDIADLIPMMESAVQDLEDPKIQESLSEVYHKIVEYFEFTGSYFRKSSSSRIANNISGTATIKRRELKEKIDASCNQFHRRCDIASRSQLLRQQRETLEEQRRATELQRRLVMQQQQAFESQKRQEPSLNEERVEESEATSEPEDGNEEGIISTGT</sequence>
<evidence type="ECO:0000256" key="1">
    <source>
        <dbReference type="SAM" id="MobiDB-lite"/>
    </source>
</evidence>
<feature type="compositionally biased region" description="Acidic residues" evidence="1">
    <location>
        <begin position="508"/>
        <end position="523"/>
    </location>
</feature>
<reference evidence="4 5" key="1">
    <citation type="journal article" date="2018" name="Front. Microbiol.">
        <title>Genome-Wide Analysis of Corynespora cassiicola Leaf Fall Disease Putative Effectors.</title>
        <authorList>
            <person name="Lopez D."/>
            <person name="Ribeiro S."/>
            <person name="Label P."/>
            <person name="Fumanal B."/>
            <person name="Venisse J.S."/>
            <person name="Kohler A."/>
            <person name="de Oliveira R.R."/>
            <person name="Labutti K."/>
            <person name="Lipzen A."/>
            <person name="Lail K."/>
            <person name="Bauer D."/>
            <person name="Ohm R.A."/>
            <person name="Barry K.W."/>
            <person name="Spatafora J."/>
            <person name="Grigoriev I.V."/>
            <person name="Martin F.M."/>
            <person name="Pujade-Renaud V."/>
        </authorList>
    </citation>
    <scope>NUCLEOTIDE SEQUENCE [LARGE SCALE GENOMIC DNA]</scope>
    <source>
        <strain evidence="4 5">Philippines</strain>
    </source>
</reference>
<feature type="domain" description="Azaphilone pigments biosynthesis cluster protein L N-terminal" evidence="2">
    <location>
        <begin position="2"/>
        <end position="168"/>
    </location>
</feature>
<evidence type="ECO:0000259" key="3">
    <source>
        <dbReference type="Pfam" id="PF24809"/>
    </source>
</evidence>
<dbReference type="Pfam" id="PF24809">
    <property type="entry name" value="DUF7708"/>
    <property type="match status" value="1"/>
</dbReference>
<gene>
    <name evidence="4" type="ORF">BS50DRAFT_592047</name>
</gene>